<dbReference type="GO" id="GO:0003700">
    <property type="term" value="F:DNA-binding transcription factor activity"/>
    <property type="evidence" value="ECO:0007669"/>
    <property type="project" value="InterPro"/>
</dbReference>
<dbReference type="PROSITE" id="PS01124">
    <property type="entry name" value="HTH_ARAC_FAMILY_2"/>
    <property type="match status" value="1"/>
</dbReference>
<evidence type="ECO:0000313" key="6">
    <source>
        <dbReference type="Proteomes" id="UP000182725"/>
    </source>
</evidence>
<dbReference type="GO" id="GO:0043565">
    <property type="term" value="F:sequence-specific DNA binding"/>
    <property type="evidence" value="ECO:0007669"/>
    <property type="project" value="InterPro"/>
</dbReference>
<dbReference type="SUPFAM" id="SSF46689">
    <property type="entry name" value="Homeodomain-like"/>
    <property type="match status" value="2"/>
</dbReference>
<evidence type="ECO:0000256" key="1">
    <source>
        <dbReference type="ARBA" id="ARBA00023015"/>
    </source>
</evidence>
<keyword evidence="2 5" id="KW-0238">DNA-binding</keyword>
<organism evidence="5 6">
    <name type="scientific">Arthrobacter alpinus</name>
    <dbReference type="NCBI Taxonomy" id="656366"/>
    <lineage>
        <taxon>Bacteria</taxon>
        <taxon>Bacillati</taxon>
        <taxon>Actinomycetota</taxon>
        <taxon>Actinomycetes</taxon>
        <taxon>Micrococcales</taxon>
        <taxon>Micrococcaceae</taxon>
        <taxon>Arthrobacter</taxon>
    </lineage>
</organism>
<dbReference type="Gene3D" id="1.10.10.60">
    <property type="entry name" value="Homeodomain-like"/>
    <property type="match status" value="2"/>
</dbReference>
<dbReference type="InterPro" id="IPR018060">
    <property type="entry name" value="HTH_AraC"/>
</dbReference>
<evidence type="ECO:0000256" key="2">
    <source>
        <dbReference type="ARBA" id="ARBA00023125"/>
    </source>
</evidence>
<dbReference type="InterPro" id="IPR032783">
    <property type="entry name" value="AraC_lig"/>
</dbReference>
<reference evidence="5 6" key="1">
    <citation type="submission" date="2016-10" db="EMBL/GenBank/DDBJ databases">
        <authorList>
            <person name="de Groot N.N."/>
        </authorList>
    </citation>
    <scope>NUCLEOTIDE SEQUENCE [LARGE SCALE GENOMIC DNA]</scope>
    <source>
        <strain evidence="5 6">DSM 22274</strain>
    </source>
</reference>
<keyword evidence="3" id="KW-0804">Transcription</keyword>
<evidence type="ECO:0000313" key="5">
    <source>
        <dbReference type="EMBL" id="SEE44245.1"/>
    </source>
</evidence>
<gene>
    <name evidence="5" type="ORF">SAMN04489740_1422</name>
</gene>
<dbReference type="SMART" id="SM00342">
    <property type="entry name" value="HTH_ARAC"/>
    <property type="match status" value="1"/>
</dbReference>
<evidence type="ECO:0000259" key="4">
    <source>
        <dbReference type="PROSITE" id="PS01124"/>
    </source>
</evidence>
<dbReference type="EMBL" id="FNTV01000001">
    <property type="protein sequence ID" value="SEE44245.1"/>
    <property type="molecule type" value="Genomic_DNA"/>
</dbReference>
<evidence type="ECO:0000256" key="3">
    <source>
        <dbReference type="ARBA" id="ARBA00023163"/>
    </source>
</evidence>
<dbReference type="Pfam" id="PF12833">
    <property type="entry name" value="HTH_18"/>
    <property type="match status" value="1"/>
</dbReference>
<dbReference type="RefSeq" id="WP_074711143.1">
    <property type="nucleotide sequence ID" value="NZ_FNTV01000001.1"/>
</dbReference>
<dbReference type="Proteomes" id="UP000182725">
    <property type="component" value="Unassembled WGS sequence"/>
</dbReference>
<accession>A0A1H5IVH8</accession>
<protein>
    <submittedName>
        <fullName evidence="5">AraC-type DNA-binding protein</fullName>
    </submittedName>
</protein>
<dbReference type="Pfam" id="PF12852">
    <property type="entry name" value="Cupin_6"/>
    <property type="match status" value="1"/>
</dbReference>
<feature type="domain" description="HTH araC/xylS-type" evidence="4">
    <location>
        <begin position="210"/>
        <end position="308"/>
    </location>
</feature>
<sequence>MDPLTHLLDGPRARRAFTLRVVMSGSWSIDVQDKAPLTVVAMMTGHAWLTADGKNHELSPGDVALVRGPNPYSLSDDPSSSTDVIIHPGQICTSATGKDPVLDMSHGIRRWGNAANGENTMLVGTYESDAEVTAAVTQGLPRVAVVPAEHVSVDLVMLLEHEITTDAPGHGSAADRLLDVLLVHTVRAWAQLHPDTRRGWLAGSADPVSSGALELFHSRPETGWTLASVAQSLNISRATLASRFRSAVGEPPISYLTNWRMLLASEMLADPKVTTATIATAVGYASPFAFSTAFKRRYGISPTECRDRNYRAN</sequence>
<dbReference type="InterPro" id="IPR009057">
    <property type="entry name" value="Homeodomain-like_sf"/>
</dbReference>
<dbReference type="PANTHER" id="PTHR46796:SF13">
    <property type="entry name" value="HTH-TYPE TRANSCRIPTIONAL ACTIVATOR RHAS"/>
    <property type="match status" value="1"/>
</dbReference>
<dbReference type="AlphaFoldDB" id="A0A1H5IVH8"/>
<proteinExistence type="predicted"/>
<dbReference type="PANTHER" id="PTHR46796">
    <property type="entry name" value="HTH-TYPE TRANSCRIPTIONAL ACTIVATOR RHAS-RELATED"/>
    <property type="match status" value="1"/>
</dbReference>
<keyword evidence="1" id="KW-0805">Transcription regulation</keyword>
<name>A0A1H5IVH8_9MICC</name>
<dbReference type="InterPro" id="IPR050204">
    <property type="entry name" value="AraC_XylS_family_regulators"/>
</dbReference>